<reference evidence="1" key="1">
    <citation type="journal article" date="2020" name="mSystems">
        <title>Genome- and Community-Level Interaction Insights into Carbon Utilization and Element Cycling Functions of Hydrothermarchaeota in Hydrothermal Sediment.</title>
        <authorList>
            <person name="Zhou Z."/>
            <person name="Liu Y."/>
            <person name="Xu W."/>
            <person name="Pan J."/>
            <person name="Luo Z.H."/>
            <person name="Li M."/>
        </authorList>
    </citation>
    <scope>NUCLEOTIDE SEQUENCE [LARGE SCALE GENOMIC DNA]</scope>
    <source>
        <strain evidence="1">SpSt-16</strain>
    </source>
</reference>
<dbReference type="AlphaFoldDB" id="A0A7C2V964"/>
<evidence type="ECO:0000313" key="1">
    <source>
        <dbReference type="EMBL" id="HEW52846.1"/>
    </source>
</evidence>
<name>A0A7C2V964_9CREN</name>
<organism evidence="1">
    <name type="scientific">Ignisphaera aggregans</name>
    <dbReference type="NCBI Taxonomy" id="334771"/>
    <lineage>
        <taxon>Archaea</taxon>
        <taxon>Thermoproteota</taxon>
        <taxon>Thermoprotei</taxon>
        <taxon>Desulfurococcales</taxon>
        <taxon>Desulfurococcaceae</taxon>
        <taxon>Ignisphaera</taxon>
    </lineage>
</organism>
<dbReference type="EMBL" id="DSGT01000003">
    <property type="protein sequence ID" value="HEW52846.1"/>
    <property type="molecule type" value="Genomic_DNA"/>
</dbReference>
<accession>A0A7C2V964</accession>
<gene>
    <name evidence="1" type="ORF">ENO77_01555</name>
</gene>
<protein>
    <submittedName>
        <fullName evidence="1">Uncharacterized protein</fullName>
    </submittedName>
</protein>
<comment type="caution">
    <text evidence="1">The sequence shown here is derived from an EMBL/GenBank/DDBJ whole genome shotgun (WGS) entry which is preliminary data.</text>
</comment>
<proteinExistence type="predicted"/>
<sequence>MEMQRQILRPRFHGVEYDRTGWVLPLVIKKNNFRIFYSSDVMGPIIGDYASYICKTQPDVVLLDGPPTYLFPYMFNRLNLNRSIENAIKIVNCRPRLLIYDHHLLREKRWWRERVAPVFVEAEKTGVVLLTAAEYLGRKPLIDTLG</sequence>